<proteinExistence type="inferred from homology"/>
<dbReference type="InterPro" id="IPR052337">
    <property type="entry name" value="SAT4-like"/>
</dbReference>
<keyword evidence="3 7" id="KW-1133">Transmembrane helix</keyword>
<dbReference type="SUPFAM" id="SSF102114">
    <property type="entry name" value="Radical SAM enzymes"/>
    <property type="match status" value="1"/>
</dbReference>
<dbReference type="PANTHER" id="PTHR33048:SF47">
    <property type="entry name" value="INTEGRAL MEMBRANE PROTEIN-RELATED"/>
    <property type="match status" value="1"/>
</dbReference>
<keyword evidence="2 7" id="KW-0812">Transmembrane</keyword>
<comment type="similarity">
    <text evidence="5">Belongs to the SAT4 family.</text>
</comment>
<dbReference type="InterPro" id="IPR049326">
    <property type="entry name" value="Rhodopsin_dom_fungi"/>
</dbReference>
<evidence type="ECO:0000256" key="3">
    <source>
        <dbReference type="ARBA" id="ARBA00022989"/>
    </source>
</evidence>
<evidence type="ECO:0000256" key="6">
    <source>
        <dbReference type="SAM" id="MobiDB-lite"/>
    </source>
</evidence>
<dbReference type="GO" id="GO:0016020">
    <property type="term" value="C:membrane"/>
    <property type="evidence" value="ECO:0007669"/>
    <property type="project" value="UniProtKB-SubCell"/>
</dbReference>
<feature type="domain" description="Rhodopsin" evidence="8">
    <location>
        <begin position="90"/>
        <end position="326"/>
    </location>
</feature>
<dbReference type="STRING" id="1149755.A0A2J6QXI9"/>
<evidence type="ECO:0000313" key="10">
    <source>
        <dbReference type="Proteomes" id="UP000235786"/>
    </source>
</evidence>
<dbReference type="OrthoDB" id="5329176at2759"/>
<evidence type="ECO:0000256" key="7">
    <source>
        <dbReference type="SAM" id="Phobius"/>
    </source>
</evidence>
<sequence>MSQQNCNLAVLDSAERNVTSIRTSLCTSSTLQYELYLCMLDSCSQVDQIISINILQDDTCLGVPFPSRKTYIIQAEIILTVFTYAAIISRLISRLWVARKIWWDDWIVIAAAVLMVPNTAIPIYTAYHGFGTHAWNVPAQDQVLIPKLYYAAQIFYTLIQCLAKFSILFIYLRIFPLPNFRLIIKICIGWMSCHTLIFTLGTAIQCLPVQTLWDPSIGHKCIDIHAFAVSGAVLSIFEDLVIMLLPISELKGLPFTIRKRIALCLMFALGSFACITSMIRLKYVKNYYPNIDASWENVDIVIWSDIETYTAIICSCLMCIRPLLKKCFPSLFPPAQNQFVIRNNFNTRNNFAAQNSNWTNSNFDSQASNATLASPGLTHPRGAKTSDKFRSSNSRFQSASLGLGKESWDAGNGIGNEGHFGTRTMREMESQQPQTSNYELVERK</sequence>
<evidence type="ECO:0000256" key="2">
    <source>
        <dbReference type="ARBA" id="ARBA00022692"/>
    </source>
</evidence>
<dbReference type="EMBL" id="KZ613964">
    <property type="protein sequence ID" value="PMD30972.1"/>
    <property type="molecule type" value="Genomic_DNA"/>
</dbReference>
<dbReference type="AlphaFoldDB" id="A0A2J6QXI9"/>
<evidence type="ECO:0000256" key="1">
    <source>
        <dbReference type="ARBA" id="ARBA00004141"/>
    </source>
</evidence>
<feature type="transmembrane region" description="Helical" evidence="7">
    <location>
        <begin position="182"/>
        <end position="204"/>
    </location>
</feature>
<feature type="transmembrane region" description="Helical" evidence="7">
    <location>
        <begin position="224"/>
        <end position="248"/>
    </location>
</feature>
<keyword evidence="10" id="KW-1185">Reference proteome</keyword>
<organism evidence="9 10">
    <name type="scientific">Hyaloscypha variabilis (strain UAMH 11265 / GT02V1 / F)</name>
    <name type="common">Meliniomyces variabilis</name>
    <dbReference type="NCBI Taxonomy" id="1149755"/>
    <lineage>
        <taxon>Eukaryota</taxon>
        <taxon>Fungi</taxon>
        <taxon>Dikarya</taxon>
        <taxon>Ascomycota</taxon>
        <taxon>Pezizomycotina</taxon>
        <taxon>Leotiomycetes</taxon>
        <taxon>Helotiales</taxon>
        <taxon>Hyaloscyphaceae</taxon>
        <taxon>Hyaloscypha</taxon>
        <taxon>Hyaloscypha variabilis</taxon>
    </lineage>
</organism>
<feature type="transmembrane region" description="Helical" evidence="7">
    <location>
        <begin position="147"/>
        <end position="170"/>
    </location>
</feature>
<evidence type="ECO:0000256" key="5">
    <source>
        <dbReference type="ARBA" id="ARBA00038359"/>
    </source>
</evidence>
<dbReference type="InterPro" id="IPR058240">
    <property type="entry name" value="rSAM_sf"/>
</dbReference>
<feature type="transmembrane region" description="Helical" evidence="7">
    <location>
        <begin position="105"/>
        <end position="127"/>
    </location>
</feature>
<keyword evidence="4 7" id="KW-0472">Membrane</keyword>
<accession>A0A2J6QXI9</accession>
<comment type="subcellular location">
    <subcellularLocation>
        <location evidence="1">Membrane</location>
        <topology evidence="1">Multi-pass membrane protein</topology>
    </subcellularLocation>
</comment>
<feature type="transmembrane region" description="Helical" evidence="7">
    <location>
        <begin position="71"/>
        <end position="93"/>
    </location>
</feature>
<dbReference type="PANTHER" id="PTHR33048">
    <property type="entry name" value="PTH11-LIKE INTEGRAL MEMBRANE PROTEIN (AFU_ORTHOLOGUE AFUA_5G11245)"/>
    <property type="match status" value="1"/>
</dbReference>
<feature type="transmembrane region" description="Helical" evidence="7">
    <location>
        <begin position="260"/>
        <end position="280"/>
    </location>
</feature>
<evidence type="ECO:0000259" key="8">
    <source>
        <dbReference type="Pfam" id="PF20684"/>
    </source>
</evidence>
<evidence type="ECO:0000256" key="4">
    <source>
        <dbReference type="ARBA" id="ARBA00023136"/>
    </source>
</evidence>
<protein>
    <recommendedName>
        <fullName evidence="8">Rhodopsin domain-containing protein</fullName>
    </recommendedName>
</protein>
<feature type="region of interest" description="Disordered" evidence="6">
    <location>
        <begin position="369"/>
        <end position="396"/>
    </location>
</feature>
<reference evidence="9 10" key="1">
    <citation type="submission" date="2016-04" db="EMBL/GenBank/DDBJ databases">
        <title>A degradative enzymes factory behind the ericoid mycorrhizal symbiosis.</title>
        <authorList>
            <consortium name="DOE Joint Genome Institute"/>
            <person name="Martino E."/>
            <person name="Morin E."/>
            <person name="Grelet G."/>
            <person name="Kuo A."/>
            <person name="Kohler A."/>
            <person name="Daghino S."/>
            <person name="Barry K."/>
            <person name="Choi C."/>
            <person name="Cichocki N."/>
            <person name="Clum A."/>
            <person name="Copeland A."/>
            <person name="Hainaut M."/>
            <person name="Haridas S."/>
            <person name="Labutti K."/>
            <person name="Lindquist E."/>
            <person name="Lipzen A."/>
            <person name="Khouja H.-R."/>
            <person name="Murat C."/>
            <person name="Ohm R."/>
            <person name="Olson A."/>
            <person name="Spatafora J."/>
            <person name="Veneault-Fourrey C."/>
            <person name="Henrissat B."/>
            <person name="Grigoriev I."/>
            <person name="Martin F."/>
            <person name="Perotto S."/>
        </authorList>
    </citation>
    <scope>NUCLEOTIDE SEQUENCE [LARGE SCALE GENOMIC DNA]</scope>
    <source>
        <strain evidence="9 10">F</strain>
    </source>
</reference>
<gene>
    <name evidence="9" type="ORF">L207DRAFT_442890</name>
</gene>
<evidence type="ECO:0000313" key="9">
    <source>
        <dbReference type="EMBL" id="PMD30972.1"/>
    </source>
</evidence>
<dbReference type="Proteomes" id="UP000235786">
    <property type="component" value="Unassembled WGS sequence"/>
</dbReference>
<dbReference type="Pfam" id="PF20684">
    <property type="entry name" value="Fung_rhodopsin"/>
    <property type="match status" value="1"/>
</dbReference>
<name>A0A2J6QXI9_HYAVF</name>